<keyword evidence="3" id="KW-0479">Metal-binding</keyword>
<dbReference type="PANTHER" id="PTHR36923">
    <property type="entry name" value="FERREDOXIN"/>
    <property type="match status" value="1"/>
</dbReference>
<evidence type="ECO:0000256" key="7">
    <source>
        <dbReference type="ARBA" id="ARBA00023291"/>
    </source>
</evidence>
<name>A0A2U3NTI1_9MYCO</name>
<dbReference type="GO" id="GO:0051538">
    <property type="term" value="F:3 iron, 4 sulfur cluster binding"/>
    <property type="evidence" value="ECO:0007669"/>
    <property type="project" value="UniProtKB-KW"/>
</dbReference>
<comment type="cofactor">
    <cofactor evidence="1">
        <name>[3Fe-4S] cluster</name>
        <dbReference type="ChEBI" id="CHEBI:21137"/>
    </cofactor>
</comment>
<dbReference type="STRING" id="1841860.GCA_900157375_02632"/>
<keyword evidence="5" id="KW-0408">Iron</keyword>
<dbReference type="OrthoDB" id="9803319at2"/>
<organism evidence="8 9">
    <name type="scientific">Mycobacterium rhizamassiliense</name>
    <dbReference type="NCBI Taxonomy" id="1841860"/>
    <lineage>
        <taxon>Bacteria</taxon>
        <taxon>Bacillati</taxon>
        <taxon>Actinomycetota</taxon>
        <taxon>Actinomycetes</taxon>
        <taxon>Mycobacteriales</taxon>
        <taxon>Mycobacteriaceae</taxon>
        <taxon>Mycobacterium</taxon>
    </lineage>
</organism>
<evidence type="ECO:0000256" key="4">
    <source>
        <dbReference type="ARBA" id="ARBA00022982"/>
    </source>
</evidence>
<keyword evidence="9" id="KW-1185">Reference proteome</keyword>
<sequence length="70" mass="7606">MSARCRIIFDSSKCATIGLCEMVAPDFFSIPDDGEGKTIVLHETADTSRRAELEEAADKCPTQSIQIVDA</sequence>
<dbReference type="AlphaFoldDB" id="A0A2U3NTI1"/>
<evidence type="ECO:0000313" key="8">
    <source>
        <dbReference type="EMBL" id="SPM34808.1"/>
    </source>
</evidence>
<evidence type="ECO:0000313" key="9">
    <source>
        <dbReference type="Proteomes" id="UP000240988"/>
    </source>
</evidence>
<evidence type="ECO:0000256" key="1">
    <source>
        <dbReference type="ARBA" id="ARBA00001927"/>
    </source>
</evidence>
<gene>
    <name evidence="8" type="ORF">MRAB57_2629</name>
</gene>
<evidence type="ECO:0000256" key="2">
    <source>
        <dbReference type="ARBA" id="ARBA00022448"/>
    </source>
</evidence>
<dbReference type="GO" id="GO:0046872">
    <property type="term" value="F:metal ion binding"/>
    <property type="evidence" value="ECO:0007669"/>
    <property type="project" value="UniProtKB-KW"/>
</dbReference>
<keyword evidence="2" id="KW-0813">Transport</keyword>
<keyword evidence="4" id="KW-0249">Electron transport</keyword>
<dbReference type="PANTHER" id="PTHR36923:SF3">
    <property type="entry name" value="FERREDOXIN"/>
    <property type="match status" value="1"/>
</dbReference>
<evidence type="ECO:0000256" key="3">
    <source>
        <dbReference type="ARBA" id="ARBA00022723"/>
    </source>
</evidence>
<dbReference type="EMBL" id="FUFA01000004">
    <property type="protein sequence ID" value="SPM34808.1"/>
    <property type="molecule type" value="Genomic_DNA"/>
</dbReference>
<keyword evidence="6" id="KW-0411">Iron-sulfur</keyword>
<dbReference type="Pfam" id="PF13370">
    <property type="entry name" value="Fer4_13"/>
    <property type="match status" value="1"/>
</dbReference>
<reference evidence="8 9" key="1">
    <citation type="submission" date="2017-01" db="EMBL/GenBank/DDBJ databases">
        <authorList>
            <consortium name="Urmite Genomes"/>
        </authorList>
    </citation>
    <scope>NUCLEOTIDE SEQUENCE [LARGE SCALE GENOMIC DNA]</scope>
    <source>
        <strain evidence="8 9">AB57</strain>
    </source>
</reference>
<evidence type="ECO:0000256" key="5">
    <source>
        <dbReference type="ARBA" id="ARBA00023004"/>
    </source>
</evidence>
<keyword evidence="7" id="KW-0003">3Fe-4S</keyword>
<evidence type="ECO:0000256" key="6">
    <source>
        <dbReference type="ARBA" id="ARBA00023014"/>
    </source>
</evidence>
<proteinExistence type="predicted"/>
<protein>
    <submittedName>
        <fullName evidence="8">Ferredoxin</fullName>
    </submittedName>
</protein>
<dbReference type="SUPFAM" id="SSF54862">
    <property type="entry name" value="4Fe-4S ferredoxins"/>
    <property type="match status" value="1"/>
</dbReference>
<dbReference type="InterPro" id="IPR051269">
    <property type="entry name" value="Fe-S_cluster_ET"/>
</dbReference>
<dbReference type="Gene3D" id="3.30.70.20">
    <property type="match status" value="1"/>
</dbReference>
<dbReference type="RefSeq" id="WP_077079403.1">
    <property type="nucleotide sequence ID" value="NZ_LT721901.1"/>
</dbReference>
<accession>A0A2U3NTI1</accession>
<dbReference type="Proteomes" id="UP000240988">
    <property type="component" value="Unassembled WGS sequence"/>
</dbReference>